<dbReference type="OrthoDB" id="8028076at2759"/>
<feature type="chain" id="PRO_5019779204" evidence="1">
    <location>
        <begin position="19"/>
        <end position="119"/>
    </location>
</feature>
<sequence>MNTSLLCLFCLAFAAASASVLPVKRSHLPAVNQHGETVWLDELSPGVPDKCDFACTDQDVEVCAHNGQCLQLFTSRCTMAAYNCRNPQKRFNVVENYRCTRGYQPLCSKAERKELQLTQ</sequence>
<keyword evidence="3" id="KW-1185">Reference proteome</keyword>
<organism evidence="2 3">
    <name type="scientific">Drosophila navojoa</name>
    <name type="common">Fruit fly</name>
    <dbReference type="NCBI Taxonomy" id="7232"/>
    <lineage>
        <taxon>Eukaryota</taxon>
        <taxon>Metazoa</taxon>
        <taxon>Ecdysozoa</taxon>
        <taxon>Arthropoda</taxon>
        <taxon>Hexapoda</taxon>
        <taxon>Insecta</taxon>
        <taxon>Pterygota</taxon>
        <taxon>Neoptera</taxon>
        <taxon>Endopterygota</taxon>
        <taxon>Diptera</taxon>
        <taxon>Brachycera</taxon>
        <taxon>Muscomorpha</taxon>
        <taxon>Ephydroidea</taxon>
        <taxon>Drosophilidae</taxon>
        <taxon>Drosophila</taxon>
    </lineage>
</organism>
<name>A0A484B9R4_DRONA</name>
<evidence type="ECO:0000313" key="3">
    <source>
        <dbReference type="Proteomes" id="UP000295192"/>
    </source>
</evidence>
<proteinExistence type="predicted"/>
<accession>A0A484B9R4</accession>
<reference evidence="2 3" key="1">
    <citation type="journal article" date="2019" name="J. Hered.">
        <title>An Improved Genome Assembly for Drosophila navojoa, the Basal Species in the mojavensis Cluster.</title>
        <authorList>
            <person name="Vanderlinde T."/>
            <person name="Dupim E.G."/>
            <person name="Nazario-Yepiz N.O."/>
            <person name="Carvalho A.B."/>
        </authorList>
    </citation>
    <scope>NUCLEOTIDE SEQUENCE [LARGE SCALE GENOMIC DNA]</scope>
    <source>
        <strain evidence="2">Navoj_Jal97</strain>
        <tissue evidence="2">Whole organism</tissue>
    </source>
</reference>
<dbReference type="OMA" id="CAMTAYN"/>
<feature type="signal peptide" evidence="1">
    <location>
        <begin position="1"/>
        <end position="18"/>
    </location>
</feature>
<dbReference type="Proteomes" id="UP000295192">
    <property type="component" value="Unassembled WGS sequence"/>
</dbReference>
<evidence type="ECO:0000256" key="1">
    <source>
        <dbReference type="SAM" id="SignalP"/>
    </source>
</evidence>
<evidence type="ECO:0000313" key="2">
    <source>
        <dbReference type="EMBL" id="TDG45596.1"/>
    </source>
</evidence>
<keyword evidence="1" id="KW-0732">Signal</keyword>
<dbReference type="EMBL" id="LSRL02000074">
    <property type="protein sequence ID" value="TDG45596.1"/>
    <property type="molecule type" value="Genomic_DNA"/>
</dbReference>
<dbReference type="KEGG" id="dnv:108652098"/>
<comment type="caution">
    <text evidence="2">The sequence shown here is derived from an EMBL/GenBank/DDBJ whole genome shotgun (WGS) entry which is preliminary data.</text>
</comment>
<dbReference type="Gene3D" id="3.30.60.30">
    <property type="match status" value="1"/>
</dbReference>
<protein>
    <submittedName>
        <fullName evidence="2">Uncharacterized protein</fullName>
    </submittedName>
</protein>
<gene>
    <name evidence="2" type="ORF">AWZ03_007966</name>
</gene>
<dbReference type="AlphaFoldDB" id="A0A484B9R4"/>